<name>A0A9P5TAB5_9AGAM</name>
<sequence length="1168" mass="128906">MSTHPLNSISHISPDILLTPMQNVALSPSPDTDTAYSDNSPTLRPFVSYTHAQILFLYKSPFVSPPQGMPLLKDWFGDWNEQNASKKDSDSSAATSGARDKRCVLLEAQSPGYFILTFLSFRRDQEDAAELPPRASFRSTLTQPSQMGNFKHQSIRSSEREKDKDADRDRERDLRDKEGQERLRSLSDKYDRDRLSSPAGGAGLRTRERDSAPHLVGSTGRLPSQGSLGSGTTRRTDGRDSSRRKAGESSEDWRRGREERSDGLRREREDRERPRSRVRDSSRQRRDTSPSRRERELDRDRDRDRDEHRRRDGRDRDVERDPNDDPRRWRDDGKRDERIAARRELRDKEYRERERSSRVNERESNWDSDRNRDRERERWVVDERDSKSKRTNGRDRPGHGRDEDRDERKDSRVRVEEKEPAWMDTYIPSESGLGILGGKAENGELDGIQAWKLGMKEKERKERECEVSRSSDDAEHAGGAQVTDSQAVPPPEPPLDEIQLFKLMIKREEEKHKAASLKGPMNDPAVAYLIPGTDSAASSQKPPMEVQSTSGFVPSPSVEAQGAPAAPSTKSSTPSIESPNPPGSRFFPNPSTSDSVALQGQQDRQPASVIRSPIPSQFNPPPGSRLLAFGSRTPSATAATSISPDQPSAFTISASTLDAPPPLQHPVNGPHRVADMDTSNLDSIARNSVATGLPPPGFSNLIHPSRLTGFLSEGGTHAQSEILRRQSLVSFGDRMTYGTASDLGAYSEMGSTNPLGPQSNSPNSQSPSFDSGGRERGHGGSPFPQQKGSRFAKFFESREQPAAPLTEDLNSLAHPPLPYQRQQGLVGGESYPLGIENRTMEDIFAMLQNSTQGQRLAQPSGYNQTPFVQPHGNISTARQPQLAPVGRNHDVLYDNRLDDRNFVPNGLVPGLRSTFPSRRESGMFQDPLDELSAFSVQQRIPPQRAVDQMYSAPLPSMYPNQTNVPRNSGLPVQQPFRNGNSPNATHIHSSPQQRLPPGLANLGGRPPHDPSPFLGSIVGVPSPHLQGNGSVQPAYNFSSGGSMGYPAGPQVRGPPGVSPNIQNAVDHSHGVSLLHASKMDGRAPTQAQLVGLDNGAVVAGQRAPGVGFPQQNALPIHVPHGAIRQQPHIQQQQPHLQTISHLLPQHMQTNSGSPQELIALLMHGASRD</sequence>
<evidence type="ECO:0000313" key="2">
    <source>
        <dbReference type="EMBL" id="KAF8481240.1"/>
    </source>
</evidence>
<comment type="caution">
    <text evidence="2">The sequence shown here is derived from an EMBL/GenBank/DDBJ whole genome shotgun (WGS) entry which is preliminary data.</text>
</comment>
<evidence type="ECO:0000256" key="1">
    <source>
        <dbReference type="SAM" id="MobiDB-lite"/>
    </source>
</evidence>
<feature type="compositionally biased region" description="Basic and acidic residues" evidence="1">
    <location>
        <begin position="457"/>
        <end position="476"/>
    </location>
</feature>
<dbReference type="AlphaFoldDB" id="A0A9P5TAB5"/>
<gene>
    <name evidence="2" type="ORF">DFH94DRAFT_447847</name>
</gene>
<feature type="compositionally biased region" description="Low complexity" evidence="1">
    <location>
        <begin position="757"/>
        <end position="768"/>
    </location>
</feature>
<feature type="compositionally biased region" description="Polar residues" evidence="1">
    <location>
        <begin position="632"/>
        <end position="656"/>
    </location>
</feature>
<reference evidence="2" key="2">
    <citation type="journal article" date="2020" name="Nat. Commun.">
        <title>Large-scale genome sequencing of mycorrhizal fungi provides insights into the early evolution of symbiotic traits.</title>
        <authorList>
            <person name="Miyauchi S."/>
            <person name="Kiss E."/>
            <person name="Kuo A."/>
            <person name="Drula E."/>
            <person name="Kohler A."/>
            <person name="Sanchez-Garcia M."/>
            <person name="Morin E."/>
            <person name="Andreopoulos B."/>
            <person name="Barry K.W."/>
            <person name="Bonito G."/>
            <person name="Buee M."/>
            <person name="Carver A."/>
            <person name="Chen C."/>
            <person name="Cichocki N."/>
            <person name="Clum A."/>
            <person name="Culley D."/>
            <person name="Crous P.W."/>
            <person name="Fauchery L."/>
            <person name="Girlanda M."/>
            <person name="Hayes R.D."/>
            <person name="Keri Z."/>
            <person name="LaButti K."/>
            <person name="Lipzen A."/>
            <person name="Lombard V."/>
            <person name="Magnuson J."/>
            <person name="Maillard F."/>
            <person name="Murat C."/>
            <person name="Nolan M."/>
            <person name="Ohm R.A."/>
            <person name="Pangilinan J."/>
            <person name="Pereira M.F."/>
            <person name="Perotto S."/>
            <person name="Peter M."/>
            <person name="Pfister S."/>
            <person name="Riley R."/>
            <person name="Sitrit Y."/>
            <person name="Stielow J.B."/>
            <person name="Szollosi G."/>
            <person name="Zifcakova L."/>
            <person name="Stursova M."/>
            <person name="Spatafora J.W."/>
            <person name="Tedersoo L."/>
            <person name="Vaario L.M."/>
            <person name="Yamada A."/>
            <person name="Yan M."/>
            <person name="Wang P."/>
            <person name="Xu J."/>
            <person name="Bruns T."/>
            <person name="Baldrian P."/>
            <person name="Vilgalys R."/>
            <person name="Dunand C."/>
            <person name="Henrissat B."/>
            <person name="Grigoriev I.V."/>
            <person name="Hibbett D."/>
            <person name="Nagy L.G."/>
            <person name="Martin F.M."/>
        </authorList>
    </citation>
    <scope>NUCLEOTIDE SEQUENCE</scope>
    <source>
        <strain evidence="2">Prilba</strain>
    </source>
</reference>
<dbReference type="EMBL" id="WHVB01000007">
    <property type="protein sequence ID" value="KAF8481240.1"/>
    <property type="molecule type" value="Genomic_DNA"/>
</dbReference>
<keyword evidence="3" id="KW-1185">Reference proteome</keyword>
<accession>A0A9P5TAB5</accession>
<organism evidence="2 3">
    <name type="scientific">Russula ochroleuca</name>
    <dbReference type="NCBI Taxonomy" id="152965"/>
    <lineage>
        <taxon>Eukaryota</taxon>
        <taxon>Fungi</taxon>
        <taxon>Dikarya</taxon>
        <taxon>Basidiomycota</taxon>
        <taxon>Agaricomycotina</taxon>
        <taxon>Agaricomycetes</taxon>
        <taxon>Russulales</taxon>
        <taxon>Russulaceae</taxon>
        <taxon>Russula</taxon>
    </lineage>
</organism>
<feature type="compositionally biased region" description="Polar residues" evidence="1">
    <location>
        <begin position="137"/>
        <end position="156"/>
    </location>
</feature>
<evidence type="ECO:0000313" key="3">
    <source>
        <dbReference type="Proteomes" id="UP000759537"/>
    </source>
</evidence>
<dbReference type="Proteomes" id="UP000759537">
    <property type="component" value="Unassembled WGS sequence"/>
</dbReference>
<feature type="compositionally biased region" description="Low complexity" evidence="1">
    <location>
        <begin position="563"/>
        <end position="575"/>
    </location>
</feature>
<feature type="compositionally biased region" description="Basic and acidic residues" evidence="1">
    <location>
        <begin position="157"/>
        <end position="195"/>
    </location>
</feature>
<feature type="region of interest" description="Disordered" evidence="1">
    <location>
        <begin position="457"/>
        <end position="495"/>
    </location>
</feature>
<feature type="compositionally biased region" description="Basic and acidic residues" evidence="1">
    <location>
        <begin position="234"/>
        <end position="421"/>
    </location>
</feature>
<feature type="compositionally biased region" description="Polar residues" evidence="1">
    <location>
        <begin position="589"/>
        <end position="605"/>
    </location>
</feature>
<feature type="region of interest" description="Disordered" evidence="1">
    <location>
        <begin position="130"/>
        <end position="421"/>
    </location>
</feature>
<dbReference type="OrthoDB" id="2504266at2759"/>
<feature type="region of interest" description="Disordered" evidence="1">
    <location>
        <begin position="745"/>
        <end position="787"/>
    </location>
</feature>
<feature type="region of interest" description="Disordered" evidence="1">
    <location>
        <begin position="533"/>
        <end position="674"/>
    </location>
</feature>
<protein>
    <submittedName>
        <fullName evidence="2">Uncharacterized protein</fullName>
    </submittedName>
</protein>
<feature type="compositionally biased region" description="Polar residues" evidence="1">
    <location>
        <begin position="535"/>
        <end position="552"/>
    </location>
</feature>
<proteinExistence type="predicted"/>
<reference evidence="2" key="1">
    <citation type="submission" date="2019-10" db="EMBL/GenBank/DDBJ databases">
        <authorList>
            <consortium name="DOE Joint Genome Institute"/>
            <person name="Kuo A."/>
            <person name="Miyauchi S."/>
            <person name="Kiss E."/>
            <person name="Drula E."/>
            <person name="Kohler A."/>
            <person name="Sanchez-Garcia M."/>
            <person name="Andreopoulos B."/>
            <person name="Barry K.W."/>
            <person name="Bonito G."/>
            <person name="Buee M."/>
            <person name="Carver A."/>
            <person name="Chen C."/>
            <person name="Cichocki N."/>
            <person name="Clum A."/>
            <person name="Culley D."/>
            <person name="Crous P.W."/>
            <person name="Fauchery L."/>
            <person name="Girlanda M."/>
            <person name="Hayes R."/>
            <person name="Keri Z."/>
            <person name="LaButti K."/>
            <person name="Lipzen A."/>
            <person name="Lombard V."/>
            <person name="Magnuson J."/>
            <person name="Maillard F."/>
            <person name="Morin E."/>
            <person name="Murat C."/>
            <person name="Nolan M."/>
            <person name="Ohm R."/>
            <person name="Pangilinan J."/>
            <person name="Pereira M."/>
            <person name="Perotto S."/>
            <person name="Peter M."/>
            <person name="Riley R."/>
            <person name="Sitrit Y."/>
            <person name="Stielow B."/>
            <person name="Szollosi G."/>
            <person name="Zifcakova L."/>
            <person name="Stursova M."/>
            <person name="Spatafora J.W."/>
            <person name="Tedersoo L."/>
            <person name="Vaario L.-M."/>
            <person name="Yamada A."/>
            <person name="Yan M."/>
            <person name="Wang P."/>
            <person name="Xu J."/>
            <person name="Bruns T."/>
            <person name="Baldrian P."/>
            <person name="Vilgalys R."/>
            <person name="Henrissat B."/>
            <person name="Grigoriev I.V."/>
            <person name="Hibbett D."/>
            <person name="Nagy L.G."/>
            <person name="Martin F.M."/>
        </authorList>
    </citation>
    <scope>NUCLEOTIDE SEQUENCE</scope>
    <source>
        <strain evidence="2">Prilba</strain>
    </source>
</reference>